<sequence>MTKPNAEPRRRLDRAQVVNAGMSVADAGGLDVLTMRKVGEALGVEAMSLYNHVANKEDLLDAMIDVVYSEIELPVVGAEWKSAIRSRSVSVNEALRRHPWATPLMESRHSPGPANLRHHDSVLGTLRVGGFPLLLASHAYSTIDSYLYGFALQVKNLPFDTFEETEAVMEMMMAQMPADQYPHLAEIATDIVMQPGYSYANEFEFGLDLVLDALERELNSDGARDAASA</sequence>
<keyword evidence="8" id="KW-1185">Reference proteome</keyword>
<dbReference type="Gene3D" id="1.10.10.60">
    <property type="entry name" value="Homeodomain-like"/>
    <property type="match status" value="1"/>
</dbReference>
<keyword evidence="2" id="KW-0805">Transcription regulation</keyword>
<dbReference type="SUPFAM" id="SSF48498">
    <property type="entry name" value="Tetracyclin repressor-like, C-terminal domain"/>
    <property type="match status" value="1"/>
</dbReference>
<keyword evidence="3 5" id="KW-0238">DNA-binding</keyword>
<dbReference type="PANTHER" id="PTHR30055">
    <property type="entry name" value="HTH-TYPE TRANSCRIPTIONAL REGULATOR RUTR"/>
    <property type="match status" value="1"/>
</dbReference>
<proteinExistence type="predicted"/>
<dbReference type="PRINTS" id="PR00400">
    <property type="entry name" value="TETREPRESSOR"/>
</dbReference>
<comment type="caution">
    <text evidence="7">The sequence shown here is derived from an EMBL/GenBank/DDBJ whole genome shotgun (WGS) entry which is preliminary data.</text>
</comment>
<name>A0ABP7K1F4_9MICO</name>
<evidence type="ECO:0000256" key="3">
    <source>
        <dbReference type="ARBA" id="ARBA00023125"/>
    </source>
</evidence>
<dbReference type="RefSeq" id="WP_345061673.1">
    <property type="nucleotide sequence ID" value="NZ_BAABCN010000002.1"/>
</dbReference>
<evidence type="ECO:0000256" key="4">
    <source>
        <dbReference type="ARBA" id="ARBA00023163"/>
    </source>
</evidence>
<dbReference type="Pfam" id="PF00440">
    <property type="entry name" value="TetR_N"/>
    <property type="match status" value="1"/>
</dbReference>
<evidence type="ECO:0000256" key="2">
    <source>
        <dbReference type="ARBA" id="ARBA00023015"/>
    </source>
</evidence>
<protein>
    <submittedName>
        <fullName evidence="7">TetR/AcrR family transcriptional regulator C-terminal domain-containing protein</fullName>
    </submittedName>
</protein>
<dbReference type="InterPro" id="IPR050109">
    <property type="entry name" value="HTH-type_TetR-like_transc_reg"/>
</dbReference>
<keyword evidence="1" id="KW-0678">Repressor</keyword>
<dbReference type="SUPFAM" id="SSF46689">
    <property type="entry name" value="Homeodomain-like"/>
    <property type="match status" value="1"/>
</dbReference>
<dbReference type="InterPro" id="IPR036271">
    <property type="entry name" value="Tet_transcr_reg_TetR-rel_C_sf"/>
</dbReference>
<evidence type="ECO:0000313" key="7">
    <source>
        <dbReference type="EMBL" id="GAA3862653.1"/>
    </source>
</evidence>
<feature type="domain" description="HTH tetR-type" evidence="6">
    <location>
        <begin position="11"/>
        <end position="71"/>
    </location>
</feature>
<evidence type="ECO:0000256" key="1">
    <source>
        <dbReference type="ARBA" id="ARBA00022491"/>
    </source>
</evidence>
<accession>A0ABP7K1F4</accession>
<dbReference type="InterPro" id="IPR009057">
    <property type="entry name" value="Homeodomain-like_sf"/>
</dbReference>
<dbReference type="InterPro" id="IPR001647">
    <property type="entry name" value="HTH_TetR"/>
</dbReference>
<feature type="DNA-binding region" description="H-T-H motif" evidence="5">
    <location>
        <begin position="34"/>
        <end position="53"/>
    </location>
</feature>
<evidence type="ECO:0000256" key="5">
    <source>
        <dbReference type="PROSITE-ProRule" id="PRU00335"/>
    </source>
</evidence>
<dbReference type="Proteomes" id="UP001501803">
    <property type="component" value="Unassembled WGS sequence"/>
</dbReference>
<evidence type="ECO:0000259" key="6">
    <source>
        <dbReference type="PROSITE" id="PS50977"/>
    </source>
</evidence>
<keyword evidence="4" id="KW-0804">Transcription</keyword>
<dbReference type="Pfam" id="PF02909">
    <property type="entry name" value="TetR_C_1"/>
    <property type="match status" value="1"/>
</dbReference>
<dbReference type="Gene3D" id="1.10.357.10">
    <property type="entry name" value="Tetracycline Repressor, domain 2"/>
    <property type="match status" value="1"/>
</dbReference>
<dbReference type="InterPro" id="IPR003012">
    <property type="entry name" value="Tet_transcr_reg_TetR"/>
</dbReference>
<organism evidence="7 8">
    <name type="scientific">Leifsonia kafniensis</name>
    <dbReference type="NCBI Taxonomy" id="475957"/>
    <lineage>
        <taxon>Bacteria</taxon>
        <taxon>Bacillati</taxon>
        <taxon>Actinomycetota</taxon>
        <taxon>Actinomycetes</taxon>
        <taxon>Micrococcales</taxon>
        <taxon>Microbacteriaceae</taxon>
        <taxon>Leifsonia</taxon>
    </lineage>
</organism>
<dbReference type="InterPro" id="IPR004111">
    <property type="entry name" value="Repressor_TetR_C"/>
</dbReference>
<reference evidence="8" key="1">
    <citation type="journal article" date="2019" name="Int. J. Syst. Evol. Microbiol.">
        <title>The Global Catalogue of Microorganisms (GCM) 10K type strain sequencing project: providing services to taxonomists for standard genome sequencing and annotation.</title>
        <authorList>
            <consortium name="The Broad Institute Genomics Platform"/>
            <consortium name="The Broad Institute Genome Sequencing Center for Infectious Disease"/>
            <person name="Wu L."/>
            <person name="Ma J."/>
        </authorList>
    </citation>
    <scope>NUCLEOTIDE SEQUENCE [LARGE SCALE GENOMIC DNA]</scope>
    <source>
        <strain evidence="8">JCM 17021</strain>
    </source>
</reference>
<dbReference type="PANTHER" id="PTHR30055:SF151">
    <property type="entry name" value="TRANSCRIPTIONAL REGULATORY PROTEIN"/>
    <property type="match status" value="1"/>
</dbReference>
<dbReference type="EMBL" id="BAABCN010000002">
    <property type="protein sequence ID" value="GAA3862653.1"/>
    <property type="molecule type" value="Genomic_DNA"/>
</dbReference>
<evidence type="ECO:0000313" key="8">
    <source>
        <dbReference type="Proteomes" id="UP001501803"/>
    </source>
</evidence>
<gene>
    <name evidence="7" type="ORF">GCM10022381_03490</name>
</gene>
<dbReference type="PROSITE" id="PS50977">
    <property type="entry name" value="HTH_TETR_2"/>
    <property type="match status" value="1"/>
</dbReference>